<evidence type="ECO:0000313" key="1">
    <source>
        <dbReference type="EMBL" id="CCH17468.1"/>
    </source>
</evidence>
<keyword evidence="2" id="KW-1185">Reference proteome</keyword>
<organism evidence="1 2">
    <name type="scientific">Micromonospora lupini str. Lupac 08</name>
    <dbReference type="NCBI Taxonomy" id="1150864"/>
    <lineage>
        <taxon>Bacteria</taxon>
        <taxon>Bacillati</taxon>
        <taxon>Actinomycetota</taxon>
        <taxon>Actinomycetes</taxon>
        <taxon>Micromonosporales</taxon>
        <taxon>Micromonosporaceae</taxon>
        <taxon>Micromonospora</taxon>
    </lineage>
</organism>
<accession>I0L0X1</accession>
<sequence length="31" mass="3267">MRVTPVTVVAAASASAAMTLPSRRIMKLSIH</sequence>
<dbReference type="EMBL" id="CAIE01000018">
    <property type="protein sequence ID" value="CCH17468.1"/>
    <property type="molecule type" value="Genomic_DNA"/>
</dbReference>
<dbReference type="Proteomes" id="UP000003448">
    <property type="component" value="Unassembled WGS sequence"/>
</dbReference>
<reference evidence="2" key="1">
    <citation type="journal article" date="2012" name="J. Bacteriol.">
        <title>Genome Sequence of Micromonospora lupini Lupac 08, Isolated from Root Nodules of Lupinus angustifolius.</title>
        <authorList>
            <person name="Alonso-Vega P."/>
            <person name="Normand P."/>
            <person name="Bacigalupe R."/>
            <person name="Pujic P."/>
            <person name="Lajus A."/>
            <person name="Vallenet D."/>
            <person name="Carro L."/>
            <person name="Coll P."/>
            <person name="Trujillo M.E."/>
        </authorList>
    </citation>
    <scope>NUCLEOTIDE SEQUENCE [LARGE SCALE GENOMIC DNA]</scope>
    <source>
        <strain evidence="2">Lupac 08</strain>
    </source>
</reference>
<protein>
    <submittedName>
        <fullName evidence="1">Uncharacterized protein</fullName>
    </submittedName>
</protein>
<evidence type="ECO:0000313" key="2">
    <source>
        <dbReference type="Proteomes" id="UP000003448"/>
    </source>
</evidence>
<proteinExistence type="predicted"/>
<name>I0L0X1_9ACTN</name>
<comment type="caution">
    <text evidence="1">The sequence shown here is derived from an EMBL/GenBank/DDBJ whole genome shotgun (WGS) entry which is preliminary data.</text>
</comment>
<gene>
    <name evidence="1" type="ORF">MILUP08_42389</name>
</gene>
<dbReference type="AlphaFoldDB" id="I0L0X1"/>